<organism evidence="1 2">
    <name type="scientific">Vicingus serpentipes</name>
    <dbReference type="NCBI Taxonomy" id="1926625"/>
    <lineage>
        <taxon>Bacteria</taxon>
        <taxon>Pseudomonadati</taxon>
        <taxon>Bacteroidota</taxon>
        <taxon>Flavobacteriia</taxon>
        <taxon>Flavobacteriales</taxon>
        <taxon>Vicingaceae</taxon>
        <taxon>Vicingus</taxon>
    </lineage>
</organism>
<dbReference type="OrthoDB" id="8602292at2"/>
<evidence type="ECO:0000313" key="2">
    <source>
        <dbReference type="Proteomes" id="UP000321721"/>
    </source>
</evidence>
<evidence type="ECO:0000313" key="1">
    <source>
        <dbReference type="EMBL" id="TXB66814.1"/>
    </source>
</evidence>
<dbReference type="PROSITE" id="PS51257">
    <property type="entry name" value="PROKAR_LIPOPROTEIN"/>
    <property type="match status" value="1"/>
</dbReference>
<keyword evidence="2" id="KW-1185">Reference proteome</keyword>
<dbReference type="EMBL" id="VOOS01000001">
    <property type="protein sequence ID" value="TXB66814.1"/>
    <property type="molecule type" value="Genomic_DNA"/>
</dbReference>
<reference evidence="1 2" key="1">
    <citation type="submission" date="2019-08" db="EMBL/GenBank/DDBJ databases">
        <title>Genome of Vicingus serpentipes NCIMB 15042.</title>
        <authorList>
            <person name="Bowman J.P."/>
        </authorList>
    </citation>
    <scope>NUCLEOTIDE SEQUENCE [LARGE SCALE GENOMIC DNA]</scope>
    <source>
        <strain evidence="1 2">NCIMB 15042</strain>
    </source>
</reference>
<sequence length="122" mass="14487">MKNFFAILFVLLIASCGNESEQLSKYDTDFLRAKESVRNYMKENLKANEVIIEGTIGELIYFTPPIELINAKDSTIKYIHYEQQHFAPTHKDSMYLKWNWNFYKLDEDFKVINVTHQPEKKD</sequence>
<protein>
    <recommendedName>
        <fullName evidence="3">Lipoprotein</fullName>
    </recommendedName>
</protein>
<comment type="caution">
    <text evidence="1">The sequence shown here is derived from an EMBL/GenBank/DDBJ whole genome shotgun (WGS) entry which is preliminary data.</text>
</comment>
<proteinExistence type="predicted"/>
<evidence type="ECO:0008006" key="3">
    <source>
        <dbReference type="Google" id="ProtNLM"/>
    </source>
</evidence>
<name>A0A5C6RXP3_9FLAO</name>
<accession>A0A5C6RXP3</accession>
<dbReference type="RefSeq" id="WP_147097782.1">
    <property type="nucleotide sequence ID" value="NZ_VOOS01000001.1"/>
</dbReference>
<gene>
    <name evidence="1" type="ORF">FRY74_01115</name>
</gene>
<dbReference type="AlphaFoldDB" id="A0A5C6RXP3"/>
<dbReference type="Proteomes" id="UP000321721">
    <property type="component" value="Unassembled WGS sequence"/>
</dbReference>